<evidence type="ECO:0000313" key="4">
    <source>
        <dbReference type="Proteomes" id="UP000199055"/>
    </source>
</evidence>
<dbReference type="EMBL" id="FOET01000001">
    <property type="protein sequence ID" value="SEP58281.1"/>
    <property type="molecule type" value="Genomic_DNA"/>
</dbReference>
<dbReference type="Pfam" id="PF12802">
    <property type="entry name" value="MarR_2"/>
    <property type="match status" value="1"/>
</dbReference>
<evidence type="ECO:0000256" key="1">
    <source>
        <dbReference type="SAM" id="MobiDB-lite"/>
    </source>
</evidence>
<dbReference type="STRING" id="403935.SAMN05216481_101245"/>
<evidence type="ECO:0000313" key="3">
    <source>
        <dbReference type="EMBL" id="SEP58281.1"/>
    </source>
</evidence>
<dbReference type="SUPFAM" id="SSF46785">
    <property type="entry name" value="Winged helix' DNA-binding domain"/>
    <property type="match status" value="1"/>
</dbReference>
<accession>A0A1H8Z1Q9</accession>
<sequence length="131" mass="14584">MTASPSRGDRWTFLTNHARVLLHIARDPEVRLRDVAASIGITERATQAIVADLEAAGYLSRTRVGRRNRYTIDPTVALRHPSEADHPVGDLLDTFLHREDPPAAPASRDTAAREGERREVSGARRPEDLRT</sequence>
<name>A0A1H8Z1Q9_9ACTN</name>
<dbReference type="InterPro" id="IPR036390">
    <property type="entry name" value="WH_DNA-bd_sf"/>
</dbReference>
<organism evidence="3 4">
    <name type="scientific">Streptomyces radiopugnans</name>
    <dbReference type="NCBI Taxonomy" id="403935"/>
    <lineage>
        <taxon>Bacteria</taxon>
        <taxon>Bacillati</taxon>
        <taxon>Actinomycetota</taxon>
        <taxon>Actinomycetes</taxon>
        <taxon>Kitasatosporales</taxon>
        <taxon>Streptomycetaceae</taxon>
        <taxon>Streptomyces</taxon>
    </lineage>
</organism>
<dbReference type="GO" id="GO:0003700">
    <property type="term" value="F:DNA-binding transcription factor activity"/>
    <property type="evidence" value="ECO:0007669"/>
    <property type="project" value="InterPro"/>
</dbReference>
<reference evidence="3 4" key="1">
    <citation type="submission" date="2016-10" db="EMBL/GenBank/DDBJ databases">
        <authorList>
            <person name="de Groot N.N."/>
        </authorList>
    </citation>
    <scope>NUCLEOTIDE SEQUENCE [LARGE SCALE GENOMIC DNA]</scope>
    <source>
        <strain evidence="3 4">CGMCC 4.3519</strain>
    </source>
</reference>
<feature type="domain" description="HTH marR-type" evidence="2">
    <location>
        <begin position="16"/>
        <end position="65"/>
    </location>
</feature>
<proteinExistence type="predicted"/>
<evidence type="ECO:0000259" key="2">
    <source>
        <dbReference type="Pfam" id="PF12802"/>
    </source>
</evidence>
<protein>
    <submittedName>
        <fullName evidence="3">MarR family protein</fullName>
    </submittedName>
</protein>
<dbReference type="Proteomes" id="UP000199055">
    <property type="component" value="Unassembled WGS sequence"/>
</dbReference>
<dbReference type="InterPro" id="IPR000835">
    <property type="entry name" value="HTH_MarR-typ"/>
</dbReference>
<feature type="region of interest" description="Disordered" evidence="1">
    <location>
        <begin position="78"/>
        <end position="131"/>
    </location>
</feature>
<dbReference type="RefSeq" id="WP_093654420.1">
    <property type="nucleotide sequence ID" value="NZ_FOET01000001.1"/>
</dbReference>
<dbReference type="AlphaFoldDB" id="A0A1H8Z1Q9"/>
<feature type="compositionally biased region" description="Basic and acidic residues" evidence="1">
    <location>
        <begin position="110"/>
        <end position="131"/>
    </location>
</feature>
<keyword evidence="4" id="KW-1185">Reference proteome</keyword>
<gene>
    <name evidence="3" type="ORF">SAMN05216481_101245</name>
</gene>
<dbReference type="InterPro" id="IPR036388">
    <property type="entry name" value="WH-like_DNA-bd_sf"/>
</dbReference>
<dbReference type="Gene3D" id="1.10.10.10">
    <property type="entry name" value="Winged helix-like DNA-binding domain superfamily/Winged helix DNA-binding domain"/>
    <property type="match status" value="1"/>
</dbReference>